<gene>
    <name evidence="7" type="ORF">TRFO_38839</name>
</gene>
<dbReference type="InterPro" id="IPR014908">
    <property type="entry name" value="Nucleoporin_Nup133/Nup155_N"/>
</dbReference>
<dbReference type="GO" id="GO:0036228">
    <property type="term" value="P:protein localization to nuclear inner membrane"/>
    <property type="evidence" value="ECO:0007669"/>
    <property type="project" value="TreeGrafter"/>
</dbReference>
<comment type="caution">
    <text evidence="7">The sequence shown here is derived from an EMBL/GenBank/DDBJ whole genome shotgun (WGS) entry which is preliminary data.</text>
</comment>
<dbReference type="GeneID" id="94846986"/>
<dbReference type="GO" id="GO:0006405">
    <property type="term" value="P:RNA export from nucleus"/>
    <property type="evidence" value="ECO:0007669"/>
    <property type="project" value="TreeGrafter"/>
</dbReference>
<dbReference type="VEuPathDB" id="TrichDB:TRFO_38839"/>
<evidence type="ECO:0000259" key="6">
    <source>
        <dbReference type="Pfam" id="PF08801"/>
    </source>
</evidence>
<evidence type="ECO:0000256" key="2">
    <source>
        <dbReference type="ARBA" id="ARBA00007373"/>
    </source>
</evidence>
<dbReference type="InterPro" id="IPR042537">
    <property type="entry name" value="Nucleoporin_Nup155_C_2"/>
</dbReference>
<keyword evidence="3" id="KW-0813">Transport</keyword>
<dbReference type="GO" id="GO:0006606">
    <property type="term" value="P:protein import into nucleus"/>
    <property type="evidence" value="ECO:0007669"/>
    <property type="project" value="TreeGrafter"/>
</dbReference>
<dbReference type="InterPro" id="IPR042533">
    <property type="entry name" value="Nucleoporin_Nup155_C_1"/>
</dbReference>
<organism evidence="7 8">
    <name type="scientific">Tritrichomonas foetus</name>
    <dbReference type="NCBI Taxonomy" id="1144522"/>
    <lineage>
        <taxon>Eukaryota</taxon>
        <taxon>Metamonada</taxon>
        <taxon>Parabasalia</taxon>
        <taxon>Tritrichomonadida</taxon>
        <taxon>Tritrichomonadidae</taxon>
        <taxon>Tritrichomonas</taxon>
    </lineage>
</organism>
<dbReference type="InterPro" id="IPR007187">
    <property type="entry name" value="Nucleoporin_Nup133/Nup155_C"/>
</dbReference>
<dbReference type="Pfam" id="PF03177">
    <property type="entry name" value="Nucleoporin_C"/>
    <property type="match status" value="1"/>
</dbReference>
<evidence type="ECO:0000313" key="7">
    <source>
        <dbReference type="EMBL" id="OHS94975.1"/>
    </source>
</evidence>
<dbReference type="PANTHER" id="PTHR10350">
    <property type="entry name" value="NUCLEAR PORE COMPLEX PROTEIN NUP155"/>
    <property type="match status" value="1"/>
</dbReference>
<evidence type="ECO:0000259" key="5">
    <source>
        <dbReference type="Pfam" id="PF03177"/>
    </source>
</evidence>
<evidence type="ECO:0000313" key="8">
    <source>
        <dbReference type="Proteomes" id="UP000179807"/>
    </source>
</evidence>
<dbReference type="OrthoDB" id="338970at2759"/>
<dbReference type="InterPro" id="IPR036322">
    <property type="entry name" value="WD40_repeat_dom_sf"/>
</dbReference>
<dbReference type="Gene3D" id="1.25.40.440">
    <property type="entry name" value="Nucleoporin, helical domain, central subdomain"/>
    <property type="match status" value="1"/>
</dbReference>
<protein>
    <recommendedName>
        <fullName evidence="9">Nucleoporin Nup133/Nup155-like N-terminal domain-containing protein</fullName>
    </recommendedName>
</protein>
<evidence type="ECO:0000256" key="3">
    <source>
        <dbReference type="ARBA" id="ARBA00022448"/>
    </source>
</evidence>
<dbReference type="GO" id="GO:0044611">
    <property type="term" value="C:nuclear pore inner ring"/>
    <property type="evidence" value="ECO:0007669"/>
    <property type="project" value="TreeGrafter"/>
</dbReference>
<proteinExistence type="inferred from homology"/>
<evidence type="ECO:0008006" key="9">
    <source>
        <dbReference type="Google" id="ProtNLM"/>
    </source>
</evidence>
<dbReference type="Pfam" id="PF08801">
    <property type="entry name" value="Nucleoporin_N"/>
    <property type="match status" value="1"/>
</dbReference>
<keyword evidence="4" id="KW-0539">Nucleus</keyword>
<keyword evidence="8" id="KW-1185">Reference proteome</keyword>
<dbReference type="SUPFAM" id="SSF50978">
    <property type="entry name" value="WD40 repeat-like"/>
    <property type="match status" value="1"/>
</dbReference>
<dbReference type="RefSeq" id="XP_068348112.1">
    <property type="nucleotide sequence ID" value="XM_068512282.1"/>
</dbReference>
<dbReference type="Gene3D" id="1.20.58.1780">
    <property type="match status" value="1"/>
</dbReference>
<reference evidence="7" key="1">
    <citation type="submission" date="2016-10" db="EMBL/GenBank/DDBJ databases">
        <authorList>
            <person name="Benchimol M."/>
            <person name="Almeida L.G."/>
            <person name="Vasconcelos A.T."/>
            <person name="Perreira-Neves A."/>
            <person name="Rosa I.A."/>
            <person name="Tasca T."/>
            <person name="Bogo M.R."/>
            <person name="de Souza W."/>
        </authorList>
    </citation>
    <scope>NUCLEOTIDE SEQUENCE [LARGE SCALE GENOMIC DNA]</scope>
    <source>
        <strain evidence="7">K</strain>
    </source>
</reference>
<name>A0A1J4J9S8_9EUKA</name>
<feature type="domain" description="Nucleoporin Nup133/Nup155-like C-terminal" evidence="5">
    <location>
        <begin position="514"/>
        <end position="1098"/>
    </location>
</feature>
<dbReference type="Gene3D" id="1.25.40.450">
    <property type="entry name" value="Nucleoporin, helical domain, N-terminal subdomain"/>
    <property type="match status" value="1"/>
</dbReference>
<accession>A0A1J4J9S8</accession>
<comment type="similarity">
    <text evidence="2">Belongs to the non-repetitive/WGA-negative nucleoporin family.</text>
</comment>
<dbReference type="GO" id="GO:0000972">
    <property type="term" value="P:transcription-dependent tethering of RNA polymerase II gene DNA at nuclear periphery"/>
    <property type="evidence" value="ECO:0007669"/>
    <property type="project" value="TreeGrafter"/>
</dbReference>
<evidence type="ECO:0000256" key="4">
    <source>
        <dbReference type="ARBA" id="ARBA00023242"/>
    </source>
</evidence>
<dbReference type="InterPro" id="IPR004870">
    <property type="entry name" value="Nucleoporin_Nup155"/>
</dbReference>
<dbReference type="Proteomes" id="UP000179807">
    <property type="component" value="Unassembled WGS sequence"/>
</dbReference>
<dbReference type="PANTHER" id="PTHR10350:SF6">
    <property type="entry name" value="NUCLEAR PORE COMPLEX PROTEIN NUP155"/>
    <property type="match status" value="1"/>
</dbReference>
<comment type="subcellular location">
    <subcellularLocation>
        <location evidence="1">Nucleus</location>
    </subcellularLocation>
</comment>
<dbReference type="EMBL" id="MLAK01001274">
    <property type="protein sequence ID" value="OHS94975.1"/>
    <property type="molecule type" value="Genomic_DNA"/>
</dbReference>
<sequence>MEQKNGFSSDRNTERAIRHLNDCIVFDNLIPEFFTAIGSTDQVGYFRAQHNSDLLTMSSTTPFPQEIKPHYMCAESIGVCGILPYINRYYYILDNKLFLWRTNGINNHEQIMEQEKVITAVCTFNPARDFFTKSVNSLLAVATPTYIKIYPIENDYISVNTFYTVKVNFMPTCLCAGQLNQLFIGGSDGHLYSFQFVVPVEGYLGSFDPNSQKPQEPYVLNNLTASWIKAAIMSFLSFAVSPITKVVYDSTTGFIATLDSTQKINIYNYSDGTLSLNYSFTPPKGIQFVALREVFNSDSCHTRFIAFTSTGDRYFFGTTDSFMGKSTKIALRAERKAPAEMKGNELIDAFYTLGYYAFICKNEIIGIQSINVDPSNSYEFVTILKINGFGLAVAGLSHDLAWMDTKMFHEPFVCQHFVDPPQMYILTSDGGSSIKFVFPCMVLRQLLLQNNYKFVTDVNDYMDRFVSNDESCAMCLLLASLFPEEARQFIFIASQFSTFQIAEKEISPDILSPIVHSFYIRASRLLNLVWNSAVFYRRQDNSIKVSPAFNAMSPEFVHKLYEIIQLGKLYLEESEINSKQYDDHRLEVSEYEREQLLALQESLEEIIEALKFIKILSKQKSALLSIGIEKLNANSVARLINECFGTTDSNVFLITALREYAVALFRNTPQSPELDFLAAEINDECPMFTKSSDAQILKALTDLESASRITGDEKKQILHDSANTFIKYSLKPFDIARVCAAFIALDGDKHAVQIAAARAHAIDDAERAYYWYRNGCDINDVSGSKTFDDVYKCYEAAFDAAYSDEGLHTVLNTNDELFALLVFQRMINTNEIDRLLKLDTPLVKEFLVENAPKLLWKYYIAHHKYREAVIELIKFASDAQADNPDDEISFDKRIEYLEIAHNYARQQGLTKLVDEIKTRLNCARIQKDISHDVIGEPLKDLKDLFSLAQEKSLWSYLLRIVSIMKLDEVNKRDLDINILWYNFLFNGDGVSTTSSSQEPITEEFINRTLKNVFSLIGTSTIVSKPEHMLAIFEDFRNFHKFRIDWVVDTLTALNIDGSQMFNAYSEILNKYDTLDDVPERRNQLVYAALWLIDHGYNGDIEEIRKYINSILSNKNSPYYDEIKQIVDRINN</sequence>
<evidence type="ECO:0000256" key="1">
    <source>
        <dbReference type="ARBA" id="ARBA00004123"/>
    </source>
</evidence>
<dbReference type="GO" id="GO:0017056">
    <property type="term" value="F:structural constituent of nuclear pore"/>
    <property type="evidence" value="ECO:0007669"/>
    <property type="project" value="InterPro"/>
</dbReference>
<feature type="domain" description="Nucleoporin Nup133/Nup155-like N-terminal" evidence="6">
    <location>
        <begin position="52"/>
        <end position="340"/>
    </location>
</feature>
<dbReference type="AlphaFoldDB" id="A0A1J4J9S8"/>